<evidence type="ECO:0000256" key="3">
    <source>
        <dbReference type="ARBA" id="ARBA00023125"/>
    </source>
</evidence>
<keyword evidence="2" id="KW-0805">Transcription regulation</keyword>
<evidence type="ECO:0000256" key="1">
    <source>
        <dbReference type="ARBA" id="ARBA00009437"/>
    </source>
</evidence>
<dbReference type="PANTHER" id="PTHR30118:SF15">
    <property type="entry name" value="TRANSCRIPTIONAL REGULATORY PROTEIN"/>
    <property type="match status" value="1"/>
</dbReference>
<dbReference type="PRINTS" id="PR00039">
    <property type="entry name" value="HTHLYSR"/>
</dbReference>
<reference evidence="7" key="1">
    <citation type="submission" date="2020-01" db="EMBL/GenBank/DDBJ databases">
        <title>'Steroidobacter agaridevorans' sp. nov., agar-degrading bacteria isolated from rhizosphere soils.</title>
        <authorList>
            <person name="Ikenaga M."/>
            <person name="Kataoka M."/>
            <person name="Murouchi A."/>
            <person name="Katsuragi S."/>
            <person name="Sakai M."/>
        </authorList>
    </citation>
    <scope>NUCLEOTIDE SEQUENCE [LARGE SCALE GENOMIC DNA]</scope>
    <source>
        <strain evidence="7">YU21-B</strain>
    </source>
</reference>
<dbReference type="InterPro" id="IPR036388">
    <property type="entry name" value="WH-like_DNA-bd_sf"/>
</dbReference>
<dbReference type="EMBL" id="BLJN01000001">
    <property type="protein sequence ID" value="GFE78602.1"/>
    <property type="molecule type" value="Genomic_DNA"/>
</dbReference>
<keyword evidence="7" id="KW-1185">Reference proteome</keyword>
<dbReference type="Proteomes" id="UP000445000">
    <property type="component" value="Unassembled WGS sequence"/>
</dbReference>
<keyword evidence="3" id="KW-0238">DNA-binding</keyword>
<evidence type="ECO:0000313" key="7">
    <source>
        <dbReference type="Proteomes" id="UP000445000"/>
    </source>
</evidence>
<accession>A0A829Y7K9</accession>
<gene>
    <name evidence="6" type="ORF">GCM10011487_06020</name>
</gene>
<dbReference type="Gene3D" id="3.40.190.10">
    <property type="entry name" value="Periplasmic binding protein-like II"/>
    <property type="match status" value="2"/>
</dbReference>
<dbReference type="AlphaFoldDB" id="A0A829Y7K9"/>
<dbReference type="Gene3D" id="1.10.10.10">
    <property type="entry name" value="Winged helix-like DNA-binding domain superfamily/Winged helix DNA-binding domain"/>
    <property type="match status" value="1"/>
</dbReference>
<evidence type="ECO:0000256" key="4">
    <source>
        <dbReference type="ARBA" id="ARBA00023163"/>
    </source>
</evidence>
<dbReference type="Pfam" id="PF00126">
    <property type="entry name" value="HTH_1"/>
    <property type="match status" value="1"/>
</dbReference>
<dbReference type="GO" id="GO:0003677">
    <property type="term" value="F:DNA binding"/>
    <property type="evidence" value="ECO:0007669"/>
    <property type="project" value="UniProtKB-KW"/>
</dbReference>
<dbReference type="InterPro" id="IPR000847">
    <property type="entry name" value="LysR_HTH_N"/>
</dbReference>
<evidence type="ECO:0000259" key="5">
    <source>
        <dbReference type="PROSITE" id="PS50931"/>
    </source>
</evidence>
<dbReference type="PROSITE" id="PS50931">
    <property type="entry name" value="HTH_LYSR"/>
    <property type="match status" value="1"/>
</dbReference>
<comment type="caution">
    <text evidence="6">The sequence shown here is derived from an EMBL/GenBank/DDBJ whole genome shotgun (WGS) entry which is preliminary data.</text>
</comment>
<comment type="similarity">
    <text evidence="1">Belongs to the LysR transcriptional regulatory family.</text>
</comment>
<evidence type="ECO:0000313" key="6">
    <source>
        <dbReference type="EMBL" id="GFE78602.1"/>
    </source>
</evidence>
<organism evidence="6 7">
    <name type="scientific">Steroidobacter agaridevorans</name>
    <dbReference type="NCBI Taxonomy" id="2695856"/>
    <lineage>
        <taxon>Bacteria</taxon>
        <taxon>Pseudomonadati</taxon>
        <taxon>Pseudomonadota</taxon>
        <taxon>Gammaproteobacteria</taxon>
        <taxon>Steroidobacterales</taxon>
        <taxon>Steroidobacteraceae</taxon>
        <taxon>Steroidobacter</taxon>
    </lineage>
</organism>
<feature type="domain" description="HTH lysR-type" evidence="5">
    <location>
        <begin position="7"/>
        <end position="64"/>
    </location>
</feature>
<dbReference type="SUPFAM" id="SSF53850">
    <property type="entry name" value="Periplasmic binding protein-like II"/>
    <property type="match status" value="1"/>
</dbReference>
<proteinExistence type="inferred from homology"/>
<dbReference type="Pfam" id="PF03466">
    <property type="entry name" value="LysR_substrate"/>
    <property type="match status" value="1"/>
</dbReference>
<evidence type="ECO:0000256" key="2">
    <source>
        <dbReference type="ARBA" id="ARBA00023015"/>
    </source>
</evidence>
<dbReference type="GO" id="GO:0003700">
    <property type="term" value="F:DNA-binding transcription factor activity"/>
    <property type="evidence" value="ECO:0007669"/>
    <property type="project" value="InterPro"/>
</dbReference>
<name>A0A829Y7K9_9GAMM</name>
<dbReference type="InterPro" id="IPR005119">
    <property type="entry name" value="LysR_subst-bd"/>
</dbReference>
<dbReference type="SUPFAM" id="SSF46785">
    <property type="entry name" value="Winged helix' DNA-binding domain"/>
    <property type="match status" value="1"/>
</dbReference>
<protein>
    <submittedName>
        <fullName evidence="6">LysR family transcriptional regulator</fullName>
    </submittedName>
</protein>
<dbReference type="InterPro" id="IPR036390">
    <property type="entry name" value="WH_DNA-bd_sf"/>
</dbReference>
<dbReference type="InterPro" id="IPR050389">
    <property type="entry name" value="LysR-type_TF"/>
</dbReference>
<keyword evidence="4" id="KW-0804">Transcription</keyword>
<sequence>MNNLRGVDLNLLVTLETLLTERNVTRAAQRLHLSQPSVSVQLRKLREMFSDPLLSPAAGGMIPTARGKALLPAVQAALGEVRKVLNKSRAFDPKQANVLWQIAAADYAEQAILLPLLPSLRQAAPLSRIAVHQASHTRMFKQLESGALDIALLAMDAAPEHLHRQMLYKERYVLIARKQHPAFKRKLTLDRFCELDHMLVSPDGGGFRGGTDTALESRGRKRRVVLSTQHFLFVPEVVAQSDLVALIPARLIQQRTEGLLIVSPPIDVPGYEMGMVWHERSHVDPAQRWLREQIVRAVRT</sequence>
<dbReference type="RefSeq" id="WP_161810481.1">
    <property type="nucleotide sequence ID" value="NZ_BLJN01000001.1"/>
</dbReference>
<dbReference type="PANTHER" id="PTHR30118">
    <property type="entry name" value="HTH-TYPE TRANSCRIPTIONAL REGULATOR LEUO-RELATED"/>
    <property type="match status" value="1"/>
</dbReference>